<evidence type="ECO:0000313" key="4">
    <source>
        <dbReference type="Proteomes" id="UP000198281"/>
    </source>
</evidence>
<evidence type="ECO:0000313" key="3">
    <source>
        <dbReference type="EMBL" id="SNS51549.1"/>
    </source>
</evidence>
<gene>
    <name evidence="3" type="ORF">SAMN06295912_10846</name>
</gene>
<keyword evidence="1" id="KW-0732">Signal</keyword>
<dbReference type="AlphaFoldDB" id="A0A239F3T8"/>
<dbReference type="InterPro" id="IPR013424">
    <property type="entry name" value="Ice-binding_C"/>
</dbReference>
<feature type="chain" id="PRO_5013394318" evidence="1">
    <location>
        <begin position="23"/>
        <end position="216"/>
    </location>
</feature>
<dbReference type="NCBIfam" id="TIGR02595">
    <property type="entry name" value="PEP_CTERM"/>
    <property type="match status" value="1"/>
</dbReference>
<keyword evidence="4" id="KW-1185">Reference proteome</keyword>
<evidence type="ECO:0000256" key="1">
    <source>
        <dbReference type="SAM" id="SignalP"/>
    </source>
</evidence>
<dbReference type="RefSeq" id="WP_089219341.1">
    <property type="nucleotide sequence ID" value="NZ_FZOS01000008.1"/>
</dbReference>
<reference evidence="4" key="1">
    <citation type="submission" date="2017-06" db="EMBL/GenBank/DDBJ databases">
        <authorList>
            <person name="Varghese N."/>
            <person name="Submissions S."/>
        </authorList>
    </citation>
    <scope>NUCLEOTIDE SEQUENCE [LARGE SCALE GENOMIC DNA]</scope>
    <source>
        <strain evidence="4">LNB2</strain>
    </source>
</reference>
<dbReference type="NCBIfam" id="NF035944">
    <property type="entry name" value="PEPxxWA-CTERM"/>
    <property type="match status" value="1"/>
</dbReference>
<evidence type="ECO:0000259" key="2">
    <source>
        <dbReference type="Pfam" id="PF07589"/>
    </source>
</evidence>
<name>A0A239F3T8_9SPHN</name>
<dbReference type="Pfam" id="PF07589">
    <property type="entry name" value="PEP-CTERM"/>
    <property type="match status" value="1"/>
</dbReference>
<feature type="domain" description="Ice-binding protein C-terminal" evidence="2">
    <location>
        <begin position="185"/>
        <end position="211"/>
    </location>
</feature>
<sequence length="216" mass="23212">MRGLVFAGVLFGLIGASVPAVAATFDFVARIDVANALLPTGTLVTGQFRYDEELNASSTYVYEGSFGSTFEDASINLAFRAADIDFSARAFSGVNIFTEDGGDFYLIAMTPQANAAIYLWDPLVSFLNTSSLPTDFPELIRYSYFDDEDDVGPTGPSGEFTYYDLNAGTGFDATLLSITRTSPAAVPEPTTWAMLIVGFGLVGGAIRLPRRRLLTT</sequence>
<protein>
    <submittedName>
        <fullName evidence="3">PEP-CTERM protein-sorting domain-containing protein</fullName>
    </submittedName>
</protein>
<feature type="signal peptide" evidence="1">
    <location>
        <begin position="1"/>
        <end position="22"/>
    </location>
</feature>
<accession>A0A239F3T8</accession>
<proteinExistence type="predicted"/>
<dbReference type="EMBL" id="FZOS01000008">
    <property type="protein sequence ID" value="SNS51549.1"/>
    <property type="molecule type" value="Genomic_DNA"/>
</dbReference>
<dbReference type="Proteomes" id="UP000198281">
    <property type="component" value="Unassembled WGS sequence"/>
</dbReference>
<organism evidence="3 4">
    <name type="scientific">Edaphosphingomonas laterariae</name>
    <dbReference type="NCBI Taxonomy" id="861865"/>
    <lineage>
        <taxon>Bacteria</taxon>
        <taxon>Pseudomonadati</taxon>
        <taxon>Pseudomonadota</taxon>
        <taxon>Alphaproteobacteria</taxon>
        <taxon>Sphingomonadales</taxon>
        <taxon>Rhizorhabdaceae</taxon>
        <taxon>Edaphosphingomonas</taxon>
    </lineage>
</organism>